<evidence type="ECO:0000256" key="1">
    <source>
        <dbReference type="SAM" id="MobiDB-lite"/>
    </source>
</evidence>
<organism evidence="2 3">
    <name type="scientific">Streptomyces spongiicola</name>
    <dbReference type="NCBI Taxonomy" id="1690221"/>
    <lineage>
        <taxon>Bacteria</taxon>
        <taxon>Bacillati</taxon>
        <taxon>Actinomycetota</taxon>
        <taxon>Actinomycetes</taxon>
        <taxon>Kitasatosporales</taxon>
        <taxon>Streptomycetaceae</taxon>
        <taxon>Streptomyces</taxon>
    </lineage>
</organism>
<protein>
    <submittedName>
        <fullName evidence="2">Uncharacterized protein</fullName>
    </submittedName>
</protein>
<dbReference type="EMBL" id="CP029254">
    <property type="protein sequence ID" value="AWK11571.1"/>
    <property type="molecule type" value="Genomic_DNA"/>
</dbReference>
<reference evidence="2 3" key="1">
    <citation type="submission" date="2018-05" db="EMBL/GenBank/DDBJ databases">
        <title>Complete genome sequence of the Type Strain of Streptomyces spongiicola HNM0071, the producer of staurosporine.</title>
        <authorList>
            <person name="Zhou S."/>
            <person name="Huang X."/>
        </authorList>
    </citation>
    <scope>NUCLEOTIDE SEQUENCE [LARGE SCALE GENOMIC DNA]</scope>
    <source>
        <strain evidence="2 3">HNM0071</strain>
    </source>
</reference>
<feature type="region of interest" description="Disordered" evidence="1">
    <location>
        <begin position="37"/>
        <end position="70"/>
    </location>
</feature>
<proteinExistence type="predicted"/>
<accession>A0ABM6VC49</accession>
<feature type="compositionally biased region" description="Low complexity" evidence="1">
    <location>
        <begin position="45"/>
        <end position="55"/>
    </location>
</feature>
<keyword evidence="3" id="KW-1185">Reference proteome</keyword>
<gene>
    <name evidence="2" type="ORF">DDQ41_24640</name>
</gene>
<evidence type="ECO:0000313" key="3">
    <source>
        <dbReference type="Proteomes" id="UP000245051"/>
    </source>
</evidence>
<sequence>MLPRQVRAPGGGRRGQPVRLTGARVYVPEGRRHVRTARVRRSAYDGLPEGGLPEDGLPEDGLSEGGLSEV</sequence>
<dbReference type="Proteomes" id="UP000245051">
    <property type="component" value="Chromosome"/>
</dbReference>
<name>A0ABM6VC49_9ACTN</name>
<evidence type="ECO:0000313" key="2">
    <source>
        <dbReference type="EMBL" id="AWK11571.1"/>
    </source>
</evidence>